<sequence>MKTDKTQYRSNDKSAFNSTLDQILSLLQTQQEILQETSNISKEILDSNKEIIQSENDLKEETLKIMKVNFLSLLNQTQENIRQITISDINKYRSENDIERSKINEKIFELNTEILRAENTFKEEISNIMKVGLNELSNELSKNLISNLSIGMTYSESIFGSRLSHFFYEKKAIAKKMIDILHQELTANKQKKICLLIDSGTTTYHLFSEICDKIKKPSDTDDEINPWKDRVFIITNNLPGIQHFINHCRKGSGEYSDLSIKCFLLPGKPLPVYAAVTGPEAIAFMNKARVKQLIKRELKTENDTEYQIISLMSANYIVRHPKEIDSKIIFCPTARGGGKGGHFEIKEEFAKLSDKIYLISPLTKLSFATCECLNKINELTIDEEKIPEDLNEYHDKVKYREIKLTTPELIEKCNFVLTDRKNTDTFGDFAHDILLTLKNSYGENKIHIADYDLGAWIPNGTKNPEYYKIAMEMEIPHENLRNAYYRNKKINDHFIWAHNWMIIDEKCRQGDHM</sequence>
<evidence type="ECO:0000313" key="1">
    <source>
        <dbReference type="EMBL" id="AKB64798.1"/>
    </source>
</evidence>
<dbReference type="EMBL" id="CP009512">
    <property type="protein sequence ID" value="AKB64798.1"/>
    <property type="molecule type" value="Genomic_DNA"/>
</dbReference>
<protein>
    <submittedName>
        <fullName evidence="1">Uncharacterized protein</fullName>
    </submittedName>
</protein>
<dbReference type="HOGENOM" id="CLU_040624_0_0_2"/>
<reference evidence="1 2" key="1">
    <citation type="submission" date="2014-07" db="EMBL/GenBank/DDBJ databases">
        <title>Methanogenic archaea and the global carbon cycle.</title>
        <authorList>
            <person name="Henriksen J.R."/>
            <person name="Luke J."/>
            <person name="Reinhart S."/>
            <person name="Benedict M.N."/>
            <person name="Youngblut N.D."/>
            <person name="Metcalf M.E."/>
            <person name="Whitaker R.J."/>
            <person name="Metcalf W.W."/>
        </authorList>
    </citation>
    <scope>NUCLEOTIDE SEQUENCE [LARGE SCALE GENOMIC DNA]</scope>
    <source>
        <strain evidence="1 2">S-6</strain>
    </source>
</reference>
<organism evidence="1 2">
    <name type="scientific">Methanosarcina mazei S-6</name>
    <dbReference type="NCBI Taxonomy" id="213585"/>
    <lineage>
        <taxon>Archaea</taxon>
        <taxon>Methanobacteriati</taxon>
        <taxon>Methanobacteriota</taxon>
        <taxon>Stenosarchaea group</taxon>
        <taxon>Methanomicrobia</taxon>
        <taxon>Methanosarcinales</taxon>
        <taxon>Methanosarcinaceae</taxon>
        <taxon>Methanosarcina</taxon>
    </lineage>
</organism>
<dbReference type="Proteomes" id="UP000033097">
    <property type="component" value="Chromosome"/>
</dbReference>
<name>A0A0E3RI94_METMZ</name>
<proteinExistence type="predicted"/>
<dbReference type="GeneID" id="24839278"/>
<dbReference type="PATRIC" id="fig|213585.10.peg.2028"/>
<dbReference type="RefSeq" id="WP_048039013.1">
    <property type="nucleotide sequence ID" value="NZ_CP009512.1"/>
</dbReference>
<dbReference type="AlphaFoldDB" id="A0A0E3RI94"/>
<dbReference type="STRING" id="213585.MSMAS_1602"/>
<dbReference type="KEGG" id="mmj:MSMAS_1602"/>
<evidence type="ECO:0000313" key="2">
    <source>
        <dbReference type="Proteomes" id="UP000033097"/>
    </source>
</evidence>
<accession>A0A0E3RI94</accession>
<gene>
    <name evidence="1" type="ORF">MSMAS_1602</name>
</gene>